<feature type="compositionally biased region" description="Basic and acidic residues" evidence="1">
    <location>
        <begin position="125"/>
        <end position="143"/>
    </location>
</feature>
<gene>
    <name evidence="2" type="ORF">LZ495_38205</name>
</gene>
<sequence>MAMPVPHAAAMAGTIASLVNLVTNLDEFNFYWEDRVSLTRKAIRVDMGTSELIIDIHPGTSDVHDYLFDFGHAYTRGVDHSEAHIETNLTVAQLNALSERLDEQFHTDIQYAYEHRNDTPATVDGDWRATQKAKEKKEKEKDK</sequence>
<protein>
    <submittedName>
        <fullName evidence="2">Uncharacterized protein</fullName>
    </submittedName>
</protein>
<dbReference type="Proteomes" id="UP001165378">
    <property type="component" value="Unassembled WGS sequence"/>
</dbReference>
<dbReference type="RefSeq" id="WP_235057791.1">
    <property type="nucleotide sequence ID" value="NZ_JAKFHA010000042.1"/>
</dbReference>
<accession>A0AA41Q9U2</accession>
<organism evidence="2 3">
    <name type="scientific">Yinghuangia soli</name>
    <dbReference type="NCBI Taxonomy" id="2908204"/>
    <lineage>
        <taxon>Bacteria</taxon>
        <taxon>Bacillati</taxon>
        <taxon>Actinomycetota</taxon>
        <taxon>Actinomycetes</taxon>
        <taxon>Kitasatosporales</taxon>
        <taxon>Streptomycetaceae</taxon>
        <taxon>Yinghuangia</taxon>
    </lineage>
</organism>
<dbReference type="EMBL" id="JAKFHA010000042">
    <property type="protein sequence ID" value="MCF2533019.1"/>
    <property type="molecule type" value="Genomic_DNA"/>
</dbReference>
<dbReference type="AlphaFoldDB" id="A0AA41Q9U2"/>
<feature type="region of interest" description="Disordered" evidence="1">
    <location>
        <begin position="119"/>
        <end position="143"/>
    </location>
</feature>
<evidence type="ECO:0000313" key="2">
    <source>
        <dbReference type="EMBL" id="MCF2533019.1"/>
    </source>
</evidence>
<evidence type="ECO:0000313" key="3">
    <source>
        <dbReference type="Proteomes" id="UP001165378"/>
    </source>
</evidence>
<proteinExistence type="predicted"/>
<evidence type="ECO:0000256" key="1">
    <source>
        <dbReference type="SAM" id="MobiDB-lite"/>
    </source>
</evidence>
<reference evidence="2" key="1">
    <citation type="submission" date="2022-01" db="EMBL/GenBank/DDBJ databases">
        <title>Genome-Based Taxonomic Classification of the Phylum Actinobacteria.</title>
        <authorList>
            <person name="Gao Y."/>
        </authorList>
    </citation>
    <scope>NUCLEOTIDE SEQUENCE</scope>
    <source>
        <strain evidence="2">KLBMP 8922</strain>
    </source>
</reference>
<name>A0AA41Q9U2_9ACTN</name>
<keyword evidence="3" id="KW-1185">Reference proteome</keyword>
<comment type="caution">
    <text evidence="2">The sequence shown here is derived from an EMBL/GenBank/DDBJ whole genome shotgun (WGS) entry which is preliminary data.</text>
</comment>